<feature type="region of interest" description="Disordered" evidence="1">
    <location>
        <begin position="112"/>
        <end position="131"/>
    </location>
</feature>
<name>A0A371CUP4_9APHY</name>
<dbReference type="Proteomes" id="UP000256964">
    <property type="component" value="Unassembled WGS sequence"/>
</dbReference>
<keyword evidence="2" id="KW-0472">Membrane</keyword>
<keyword evidence="2" id="KW-1133">Transmembrane helix</keyword>
<keyword evidence="4" id="KW-1185">Reference proteome</keyword>
<proteinExistence type="predicted"/>
<sequence length="131" mass="14352">MADKLTSQSSQPFVSIIRPSARGMRNSPVSSLMLTRQVMRLLMCLIVPTLAWLMFLNDMVAAGTKVLKIAGLRDTDRRALVRPLYVACDVRCSEASGPRGATHVGAWFRRAGVGRGSPTRPRTPHLPPHTS</sequence>
<evidence type="ECO:0000313" key="4">
    <source>
        <dbReference type="Proteomes" id="UP000256964"/>
    </source>
</evidence>
<evidence type="ECO:0000313" key="3">
    <source>
        <dbReference type="EMBL" id="RDX44013.1"/>
    </source>
</evidence>
<dbReference type="AlphaFoldDB" id="A0A371CUP4"/>
<dbReference type="EMBL" id="KZ857456">
    <property type="protein sequence ID" value="RDX44013.1"/>
    <property type="molecule type" value="Genomic_DNA"/>
</dbReference>
<reference evidence="3 4" key="1">
    <citation type="journal article" date="2018" name="Biotechnol. Biofuels">
        <title>Integrative visual omics of the white-rot fungus Polyporus brumalis exposes the biotechnological potential of its oxidative enzymes for delignifying raw plant biomass.</title>
        <authorList>
            <person name="Miyauchi S."/>
            <person name="Rancon A."/>
            <person name="Drula E."/>
            <person name="Hage H."/>
            <person name="Chaduli D."/>
            <person name="Favel A."/>
            <person name="Grisel S."/>
            <person name="Henrissat B."/>
            <person name="Herpoel-Gimbert I."/>
            <person name="Ruiz-Duenas F.J."/>
            <person name="Chevret D."/>
            <person name="Hainaut M."/>
            <person name="Lin J."/>
            <person name="Wang M."/>
            <person name="Pangilinan J."/>
            <person name="Lipzen A."/>
            <person name="Lesage-Meessen L."/>
            <person name="Navarro D."/>
            <person name="Riley R."/>
            <person name="Grigoriev I.V."/>
            <person name="Zhou S."/>
            <person name="Raouche S."/>
            <person name="Rosso M.N."/>
        </authorList>
    </citation>
    <scope>NUCLEOTIDE SEQUENCE [LARGE SCALE GENOMIC DNA]</scope>
    <source>
        <strain evidence="3 4">BRFM 1820</strain>
    </source>
</reference>
<organism evidence="3 4">
    <name type="scientific">Lentinus brumalis</name>
    <dbReference type="NCBI Taxonomy" id="2498619"/>
    <lineage>
        <taxon>Eukaryota</taxon>
        <taxon>Fungi</taxon>
        <taxon>Dikarya</taxon>
        <taxon>Basidiomycota</taxon>
        <taxon>Agaricomycotina</taxon>
        <taxon>Agaricomycetes</taxon>
        <taxon>Polyporales</taxon>
        <taxon>Polyporaceae</taxon>
        <taxon>Lentinus</taxon>
    </lineage>
</organism>
<evidence type="ECO:0000256" key="1">
    <source>
        <dbReference type="SAM" id="MobiDB-lite"/>
    </source>
</evidence>
<evidence type="ECO:0000256" key="2">
    <source>
        <dbReference type="SAM" id="Phobius"/>
    </source>
</evidence>
<feature type="transmembrane region" description="Helical" evidence="2">
    <location>
        <begin position="38"/>
        <end position="56"/>
    </location>
</feature>
<accession>A0A371CUP4</accession>
<keyword evidence="2" id="KW-0812">Transmembrane</keyword>
<protein>
    <submittedName>
        <fullName evidence="3">Uncharacterized protein</fullName>
    </submittedName>
</protein>
<gene>
    <name evidence="3" type="ORF">OH76DRAFT_1121909</name>
</gene>